<dbReference type="EMBL" id="VUMU01000001">
    <property type="protein sequence ID" value="MST56718.1"/>
    <property type="molecule type" value="Genomic_DNA"/>
</dbReference>
<reference evidence="2 3" key="1">
    <citation type="submission" date="2019-08" db="EMBL/GenBank/DDBJ databases">
        <title>In-depth cultivation of the pig gut microbiome towards novel bacterial diversity and tailored functional studies.</title>
        <authorList>
            <person name="Wylensek D."/>
            <person name="Hitch T.C.A."/>
            <person name="Clavel T."/>
        </authorList>
    </citation>
    <scope>NUCLEOTIDE SEQUENCE [LARGE SCALE GENOMIC DNA]</scope>
    <source>
        <strain evidence="2 3">WCA3-601-WT-6H</strain>
    </source>
</reference>
<feature type="domain" description="N-acetyltransferase" evidence="1">
    <location>
        <begin position="4"/>
        <end position="168"/>
    </location>
</feature>
<protein>
    <submittedName>
        <fullName evidence="2">GNAT family N-acetyltransferase</fullName>
    </submittedName>
</protein>
<dbReference type="CDD" id="cd04301">
    <property type="entry name" value="NAT_SF"/>
    <property type="match status" value="1"/>
</dbReference>
<dbReference type="GO" id="GO:0016747">
    <property type="term" value="F:acyltransferase activity, transferring groups other than amino-acyl groups"/>
    <property type="evidence" value="ECO:0007669"/>
    <property type="project" value="InterPro"/>
</dbReference>
<dbReference type="InterPro" id="IPR000182">
    <property type="entry name" value="GNAT_dom"/>
</dbReference>
<dbReference type="InterPro" id="IPR016181">
    <property type="entry name" value="Acyl_CoA_acyltransferase"/>
</dbReference>
<sequence>MEEFDIKEATPKDAEKIIAYLAQVGGETDYLSFGKEGLPISIEEEEKFIQNINKEEHSVLYVVWENGEIIGDASLSGFSRRMSHRAEFGISVVKSEWGQGIGSALLQKCIMYAKEHAIELINLEVRSDNIRAIHVYEKYGFRKIGTSPAYYKMDGTYYDFDLMVLDLRRERR</sequence>
<accession>A0A6L5YFF7</accession>
<organism evidence="2 3">
    <name type="scientific">Waltera intestinalis</name>
    <dbReference type="NCBI Taxonomy" id="2606635"/>
    <lineage>
        <taxon>Bacteria</taxon>
        <taxon>Bacillati</taxon>
        <taxon>Bacillota</taxon>
        <taxon>Clostridia</taxon>
        <taxon>Lachnospirales</taxon>
        <taxon>Lachnospiraceae</taxon>
        <taxon>Waltera</taxon>
    </lineage>
</organism>
<dbReference type="Pfam" id="PF13420">
    <property type="entry name" value="Acetyltransf_4"/>
    <property type="match status" value="1"/>
</dbReference>
<dbReference type="PANTHER" id="PTHR43415:SF3">
    <property type="entry name" value="GNAT-FAMILY ACETYLTRANSFERASE"/>
    <property type="match status" value="1"/>
</dbReference>
<dbReference type="SUPFAM" id="SSF55729">
    <property type="entry name" value="Acyl-CoA N-acyltransferases (Nat)"/>
    <property type="match status" value="1"/>
</dbReference>
<dbReference type="Proteomes" id="UP000476055">
    <property type="component" value="Unassembled WGS sequence"/>
</dbReference>
<name>A0A6L5YFF7_9FIRM</name>
<evidence type="ECO:0000313" key="3">
    <source>
        <dbReference type="Proteomes" id="UP000476055"/>
    </source>
</evidence>
<dbReference type="PROSITE" id="PS51186">
    <property type="entry name" value="GNAT"/>
    <property type="match status" value="1"/>
</dbReference>
<keyword evidence="2" id="KW-0808">Transferase</keyword>
<evidence type="ECO:0000259" key="1">
    <source>
        <dbReference type="PROSITE" id="PS51186"/>
    </source>
</evidence>
<proteinExistence type="predicted"/>
<gene>
    <name evidence="2" type="ORF">FYJ59_00370</name>
</gene>
<dbReference type="RefSeq" id="WP_154494814.1">
    <property type="nucleotide sequence ID" value="NZ_VUMU01000001.1"/>
</dbReference>
<evidence type="ECO:0000313" key="2">
    <source>
        <dbReference type="EMBL" id="MST56718.1"/>
    </source>
</evidence>
<keyword evidence="3" id="KW-1185">Reference proteome</keyword>
<dbReference type="PANTHER" id="PTHR43415">
    <property type="entry name" value="SPERMIDINE N(1)-ACETYLTRANSFERASE"/>
    <property type="match status" value="1"/>
</dbReference>
<comment type="caution">
    <text evidence="2">The sequence shown here is derived from an EMBL/GenBank/DDBJ whole genome shotgun (WGS) entry which is preliminary data.</text>
</comment>
<dbReference type="AlphaFoldDB" id="A0A6L5YFF7"/>
<dbReference type="Gene3D" id="3.40.630.30">
    <property type="match status" value="1"/>
</dbReference>